<sequence>PFPPHLTTLGRFEGKRKQKRKEFISLSSSLFISLVCPASTADRSRLAMTSMWGKRRASRKNPFSGRDMKAGAEPELSVPAHFRCPISLELMRDPVTVATGQTYDRPSIESWIATGNTTCPVTRSPLPDFSLIPNHTLRRLIQDWCVAHRSLGVERIPTPKQPADPSLVRALLAQASSPFPSPSRLPALRRLRSLARDSDHNRLVISTPDNRAALLALAFPPSADGGPPSDIALESLSVISMLPLSEQESASVASRPDRLSWLAALLSSHPSAETRADAAAMIEAVSTGTRSPDLRVAIGSIEGVMEGLLRTLDRDNIRVPRAGKAAVKALFSLCLVKPNRERAVSLRAAESLVDRVASGDMDRSDLERALATVELLCRVDGGCEALVAHAGTVGALVKVLAAKVSDRAAEHAAGALVVVCAASEALQREAVAKGVLGRLLLMVQSDCTERAKRKAQLLLKLLRAAWPHHDSLANSDDFQVQPAAATATASSLC</sequence>
<dbReference type="SUPFAM" id="SSF48371">
    <property type="entry name" value="ARM repeat"/>
    <property type="match status" value="1"/>
</dbReference>
<dbReference type="PROSITE" id="PS51698">
    <property type="entry name" value="U_BOX"/>
    <property type="match status" value="1"/>
</dbReference>
<protein>
    <recommendedName>
        <fullName evidence="5 6">U-box domain-containing protein</fullName>
        <ecNumber evidence="5">2.3.2.27</ecNumber>
    </recommendedName>
    <alternativeName>
        <fullName evidence="5">RING-type E3 ubiquitin transferase PUB</fullName>
    </alternativeName>
</protein>
<dbReference type="PANTHER" id="PTHR22849">
    <property type="entry name" value="WDSAM1 PROTEIN"/>
    <property type="match status" value="1"/>
</dbReference>
<name>A0A1D1XKB3_9ARAE</name>
<dbReference type="SUPFAM" id="SSF57850">
    <property type="entry name" value="RING/U-box"/>
    <property type="match status" value="1"/>
</dbReference>
<dbReference type="InterPro" id="IPR013083">
    <property type="entry name" value="Znf_RING/FYVE/PHD"/>
</dbReference>
<dbReference type="CDD" id="cd16664">
    <property type="entry name" value="RING-Ubox_PUB"/>
    <property type="match status" value="1"/>
</dbReference>
<evidence type="ECO:0000256" key="1">
    <source>
        <dbReference type="ARBA" id="ARBA00000900"/>
    </source>
</evidence>
<evidence type="ECO:0000259" key="6">
    <source>
        <dbReference type="PROSITE" id="PS51698"/>
    </source>
</evidence>
<dbReference type="SMART" id="SM00504">
    <property type="entry name" value="Ubox"/>
    <property type="match status" value="1"/>
</dbReference>
<comment type="pathway">
    <text evidence="2 5">Protein modification; protein ubiquitination.</text>
</comment>
<accession>A0A1D1XKB3</accession>
<dbReference type="Gene3D" id="1.25.10.10">
    <property type="entry name" value="Leucine-rich Repeat Variant"/>
    <property type="match status" value="1"/>
</dbReference>
<gene>
    <name evidence="7" type="primary">PUB25_0</name>
    <name evidence="7" type="ORF">g.65172</name>
</gene>
<dbReference type="UniPathway" id="UPA00143"/>
<feature type="non-terminal residue" evidence="7">
    <location>
        <position position="1"/>
    </location>
</feature>
<comment type="catalytic activity">
    <reaction evidence="1 5">
        <text>S-ubiquitinyl-[E2 ubiquitin-conjugating enzyme]-L-cysteine + [acceptor protein]-L-lysine = [E2 ubiquitin-conjugating enzyme]-L-cysteine + N(6)-ubiquitinyl-[acceptor protein]-L-lysine.</text>
        <dbReference type="EC" id="2.3.2.27"/>
    </reaction>
</comment>
<proteinExistence type="predicted"/>
<dbReference type="FunFam" id="3.30.40.10:FF:000442">
    <property type="entry name" value="RING-type E3 ubiquitin transferase"/>
    <property type="match status" value="1"/>
</dbReference>
<dbReference type="Pfam" id="PF04564">
    <property type="entry name" value="U-box"/>
    <property type="match status" value="1"/>
</dbReference>
<feature type="domain" description="U-box" evidence="6">
    <location>
        <begin position="77"/>
        <end position="151"/>
    </location>
</feature>
<dbReference type="InterPro" id="IPR003613">
    <property type="entry name" value="Ubox_domain"/>
</dbReference>
<dbReference type="InterPro" id="IPR058678">
    <property type="entry name" value="ARM_PUB"/>
</dbReference>
<keyword evidence="3 5" id="KW-0808">Transferase</keyword>
<dbReference type="InterPro" id="IPR045210">
    <property type="entry name" value="RING-Ubox_PUB"/>
</dbReference>
<evidence type="ECO:0000256" key="5">
    <source>
        <dbReference type="RuleBase" id="RU369093"/>
    </source>
</evidence>
<organism evidence="7">
    <name type="scientific">Anthurium amnicola</name>
    <dbReference type="NCBI Taxonomy" id="1678845"/>
    <lineage>
        <taxon>Eukaryota</taxon>
        <taxon>Viridiplantae</taxon>
        <taxon>Streptophyta</taxon>
        <taxon>Embryophyta</taxon>
        <taxon>Tracheophyta</taxon>
        <taxon>Spermatophyta</taxon>
        <taxon>Magnoliopsida</taxon>
        <taxon>Liliopsida</taxon>
        <taxon>Araceae</taxon>
        <taxon>Pothoideae</taxon>
        <taxon>Potheae</taxon>
        <taxon>Anthurium</taxon>
    </lineage>
</organism>
<dbReference type="AlphaFoldDB" id="A0A1D1XKB3"/>
<dbReference type="Gene3D" id="3.30.40.10">
    <property type="entry name" value="Zinc/RING finger domain, C3HC4 (zinc finger)"/>
    <property type="match status" value="1"/>
</dbReference>
<dbReference type="GO" id="GO:0061630">
    <property type="term" value="F:ubiquitin protein ligase activity"/>
    <property type="evidence" value="ECO:0007669"/>
    <property type="project" value="UniProtKB-UniRule"/>
</dbReference>
<comment type="function">
    <text evidence="5">Functions as an E3 ubiquitin ligase.</text>
</comment>
<dbReference type="InterPro" id="IPR045185">
    <property type="entry name" value="PUB22/23/24-like"/>
</dbReference>
<dbReference type="InterPro" id="IPR016024">
    <property type="entry name" value="ARM-type_fold"/>
</dbReference>
<keyword evidence="4 5" id="KW-0833">Ubl conjugation pathway</keyword>
<dbReference type="GO" id="GO:0016567">
    <property type="term" value="P:protein ubiquitination"/>
    <property type="evidence" value="ECO:0007669"/>
    <property type="project" value="UniProtKB-UniRule"/>
</dbReference>
<dbReference type="Pfam" id="PF25598">
    <property type="entry name" value="ARM_PUB"/>
    <property type="match status" value="1"/>
</dbReference>
<evidence type="ECO:0000313" key="7">
    <source>
        <dbReference type="EMBL" id="JAT42843.1"/>
    </source>
</evidence>
<dbReference type="PANTHER" id="PTHR22849:SF112">
    <property type="entry name" value="U-BOX DOMAIN-CONTAINING PROTEIN 26"/>
    <property type="match status" value="1"/>
</dbReference>
<dbReference type="InterPro" id="IPR011989">
    <property type="entry name" value="ARM-like"/>
</dbReference>
<evidence type="ECO:0000256" key="4">
    <source>
        <dbReference type="ARBA" id="ARBA00022786"/>
    </source>
</evidence>
<evidence type="ECO:0000256" key="3">
    <source>
        <dbReference type="ARBA" id="ARBA00022679"/>
    </source>
</evidence>
<evidence type="ECO:0000256" key="2">
    <source>
        <dbReference type="ARBA" id="ARBA00004906"/>
    </source>
</evidence>
<reference evidence="7" key="1">
    <citation type="submission" date="2015-07" db="EMBL/GenBank/DDBJ databases">
        <title>Transcriptome Assembly of Anthurium amnicola.</title>
        <authorList>
            <person name="Suzuki J."/>
        </authorList>
    </citation>
    <scope>NUCLEOTIDE SEQUENCE</scope>
</reference>
<dbReference type="EMBL" id="GDJX01025093">
    <property type="protein sequence ID" value="JAT42843.1"/>
    <property type="molecule type" value="Transcribed_RNA"/>
</dbReference>
<dbReference type="EC" id="2.3.2.27" evidence="5"/>